<reference evidence="3 4" key="1">
    <citation type="submission" date="2011-06" db="EMBL/GenBank/DDBJ databases">
        <title>The draft genome of Thiocapsa marina 5811.</title>
        <authorList>
            <consortium name="US DOE Joint Genome Institute (JGI-PGF)"/>
            <person name="Lucas S."/>
            <person name="Han J."/>
            <person name="Cheng J.-F."/>
            <person name="Goodwin L."/>
            <person name="Pitluck S."/>
            <person name="Peters L."/>
            <person name="Land M.L."/>
            <person name="Hauser L."/>
            <person name="Vogl K."/>
            <person name="Liu Z."/>
            <person name="Imhoff J."/>
            <person name="Thiel V."/>
            <person name="Frigaard N.-U."/>
            <person name="Bryant D."/>
            <person name="Woyke T.J."/>
        </authorList>
    </citation>
    <scope>NUCLEOTIDE SEQUENCE [LARGE SCALE GENOMIC DNA]</scope>
    <source>
        <strain evidence="3 4">5811</strain>
    </source>
</reference>
<evidence type="ECO:0000313" key="4">
    <source>
        <dbReference type="Proteomes" id="UP000005459"/>
    </source>
</evidence>
<evidence type="ECO:0000259" key="2">
    <source>
        <dbReference type="Pfam" id="PF21740"/>
    </source>
</evidence>
<dbReference type="Pfam" id="PF21740">
    <property type="entry name" value="DUF6866_C"/>
    <property type="match status" value="1"/>
</dbReference>
<feature type="domain" description="DUF6866" evidence="2">
    <location>
        <begin position="165"/>
        <end position="340"/>
    </location>
</feature>
<organism evidence="3 4">
    <name type="scientific">Thiocapsa marina 5811</name>
    <dbReference type="NCBI Taxonomy" id="768671"/>
    <lineage>
        <taxon>Bacteria</taxon>
        <taxon>Pseudomonadati</taxon>
        <taxon>Pseudomonadota</taxon>
        <taxon>Gammaproteobacteria</taxon>
        <taxon>Chromatiales</taxon>
        <taxon>Chromatiaceae</taxon>
        <taxon>Thiocapsa</taxon>
    </lineage>
</organism>
<feature type="domain" description="DUF6866" evidence="1">
    <location>
        <begin position="9"/>
        <end position="160"/>
    </location>
</feature>
<dbReference type="STRING" id="768671.ThimaDRAFT_3401"/>
<evidence type="ECO:0000259" key="1">
    <source>
        <dbReference type="Pfam" id="PF21739"/>
    </source>
</evidence>
<dbReference type="Proteomes" id="UP000005459">
    <property type="component" value="Unassembled WGS sequence"/>
</dbReference>
<dbReference type="AlphaFoldDB" id="F9UEP8"/>
<dbReference type="InterPro" id="IPR049199">
    <property type="entry name" value="DUF6866_N"/>
</dbReference>
<protein>
    <submittedName>
        <fullName evidence="3">Uncharacterized protein</fullName>
    </submittedName>
</protein>
<dbReference type="InterPro" id="IPR054640">
    <property type="entry name" value="Sfum_1244-like"/>
</dbReference>
<dbReference type="eggNOG" id="ENOG502Z90U">
    <property type="taxonomic scope" value="Bacteria"/>
</dbReference>
<dbReference type="EMBL" id="AFWV01000011">
    <property type="protein sequence ID" value="EGV17369.1"/>
    <property type="molecule type" value="Genomic_DNA"/>
</dbReference>
<keyword evidence="4" id="KW-1185">Reference proteome</keyword>
<accession>F9UEP8</accession>
<evidence type="ECO:0000313" key="3">
    <source>
        <dbReference type="EMBL" id="EGV17369.1"/>
    </source>
</evidence>
<dbReference type="PATRIC" id="fig|768671.3.peg.3594"/>
<gene>
    <name evidence="3" type="ORF">ThimaDRAFT_3401</name>
</gene>
<dbReference type="NCBIfam" id="NF045620">
    <property type="entry name" value="Sfum_1244_fam"/>
    <property type="match status" value="1"/>
</dbReference>
<sequence>MPNASISVLAEAVQYNCHVSDARHGADDSLCIYLMKMREYFRWEKHLPYGASLEREQVGEWLQAREQLWEELEEAQMRPIEIDGERYDPFDAEAINNRIAPLGLVYSGGLGNRAKPHFVLGALEQRRSSDGYSVFVVADEYARDLSAPPAMTLGRTIFVRRESLRRYLWEKLEGWRWHRPDNALGRAFACYDFDGALESSLEAMTAREIKALLLHEQGEYEAGQRLGEDWNAMLAVLVHTPAELMARAVRDHLADCLVTLPTLADAGEPASLHFYIGTLTGMRLHLFPALKDAYAAWLETDATGAFAQLADQGRAHWEQVAEEMLALYRRHGGATPRALSDASPAGLPDAIRLLVESRRL</sequence>
<name>F9UEP8_9GAMM</name>
<dbReference type="RefSeq" id="WP_007194273.1">
    <property type="nucleotide sequence ID" value="NZ_AFWV01000011.1"/>
</dbReference>
<proteinExistence type="predicted"/>
<dbReference type="Pfam" id="PF21739">
    <property type="entry name" value="DUF6866_N"/>
    <property type="match status" value="1"/>
</dbReference>
<dbReference type="InterPro" id="IPR049200">
    <property type="entry name" value="DUF6866_C"/>
</dbReference>